<dbReference type="PANTHER" id="PTHR30193">
    <property type="entry name" value="ABC TRANSPORTER PERMEASE PROTEIN"/>
    <property type="match status" value="1"/>
</dbReference>
<comment type="subcellular location">
    <subcellularLocation>
        <location evidence="1 7">Cell membrane</location>
        <topology evidence="1 7">Multi-pass membrane protein</topology>
    </subcellularLocation>
</comment>
<dbReference type="Pfam" id="PF00528">
    <property type="entry name" value="BPD_transp_1"/>
    <property type="match status" value="1"/>
</dbReference>
<gene>
    <name evidence="9" type="ORF">SAMN05720469_13215</name>
</gene>
<dbReference type="InterPro" id="IPR051393">
    <property type="entry name" value="ABC_transporter_permease"/>
</dbReference>
<keyword evidence="9" id="KW-0762">Sugar transport</keyword>
<evidence type="ECO:0000256" key="4">
    <source>
        <dbReference type="ARBA" id="ARBA00022692"/>
    </source>
</evidence>
<dbReference type="InterPro" id="IPR000515">
    <property type="entry name" value="MetI-like"/>
</dbReference>
<protein>
    <submittedName>
        <fullName evidence="9">Multiple sugar transport system permease protein</fullName>
    </submittedName>
</protein>
<dbReference type="GO" id="GO:0005886">
    <property type="term" value="C:plasma membrane"/>
    <property type="evidence" value="ECO:0007669"/>
    <property type="project" value="UniProtKB-SubCell"/>
</dbReference>
<evidence type="ECO:0000256" key="2">
    <source>
        <dbReference type="ARBA" id="ARBA00022448"/>
    </source>
</evidence>
<name>A0A1M6XKW0_9BACT</name>
<keyword evidence="3" id="KW-1003">Cell membrane</keyword>
<feature type="transmembrane region" description="Helical" evidence="7">
    <location>
        <begin position="171"/>
        <end position="191"/>
    </location>
</feature>
<dbReference type="PANTHER" id="PTHR30193:SF37">
    <property type="entry name" value="INNER MEMBRANE ABC TRANSPORTER PERMEASE PROTEIN YCJO"/>
    <property type="match status" value="1"/>
</dbReference>
<dbReference type="InterPro" id="IPR035906">
    <property type="entry name" value="MetI-like_sf"/>
</dbReference>
<evidence type="ECO:0000256" key="5">
    <source>
        <dbReference type="ARBA" id="ARBA00022989"/>
    </source>
</evidence>
<evidence type="ECO:0000313" key="10">
    <source>
        <dbReference type="Proteomes" id="UP000184275"/>
    </source>
</evidence>
<dbReference type="PROSITE" id="PS50928">
    <property type="entry name" value="ABC_TM1"/>
    <property type="match status" value="1"/>
</dbReference>
<keyword evidence="2 7" id="KW-0813">Transport</keyword>
<dbReference type="AlphaFoldDB" id="A0A1M6XKW0"/>
<dbReference type="RefSeq" id="WP_073305742.1">
    <property type="nucleotide sequence ID" value="NZ_FRAW01000032.1"/>
</dbReference>
<feature type="transmembrane region" description="Helical" evidence="7">
    <location>
        <begin position="69"/>
        <end position="90"/>
    </location>
</feature>
<keyword evidence="5 7" id="KW-1133">Transmembrane helix</keyword>
<feature type="domain" description="ABC transmembrane type-1" evidence="8">
    <location>
        <begin position="65"/>
        <end position="299"/>
    </location>
</feature>
<sequence>MTRRYFFILPMLAFAVVFLMVPVLFGLLLPFFDGNSQNALGGSFSIQNFFKAVSSASGTGLIDAARNTVIYTLCVSSGSIVLGLFGAVIVTQKFPTVKIVRGLMMISWVVPTYIVGLLWGFMWQQDEGIINTLLFDYLHWDRISGLFGAVWTYSDNGILIKPNWLTGPNTIWAIIVPAIWRNWPFCMMMFLSAMAAIPRDIYEAAELDGVPGRERFLHITLPILKPIFAVIILECLVINMYSFNLVAMMFGNGAGFPGKYGDLMMTFLYRTSFQTWNFGAGAALGTLMMIVALFGVSLWYRNFAKDLHHA</sequence>
<evidence type="ECO:0000313" key="9">
    <source>
        <dbReference type="EMBL" id="SHL06614.1"/>
    </source>
</evidence>
<accession>A0A1M6XKW0</accession>
<evidence type="ECO:0000256" key="6">
    <source>
        <dbReference type="ARBA" id="ARBA00023136"/>
    </source>
</evidence>
<feature type="transmembrane region" description="Helical" evidence="7">
    <location>
        <begin position="102"/>
        <end position="122"/>
    </location>
</feature>
<evidence type="ECO:0000259" key="8">
    <source>
        <dbReference type="PROSITE" id="PS50928"/>
    </source>
</evidence>
<reference evidence="10" key="1">
    <citation type="submission" date="2016-11" db="EMBL/GenBank/DDBJ databases">
        <authorList>
            <person name="Varghese N."/>
            <person name="Submissions S."/>
        </authorList>
    </citation>
    <scope>NUCLEOTIDE SEQUENCE [LARGE SCALE GENOMIC DNA]</scope>
    <source>
        <strain evidence="10">UWOS</strain>
    </source>
</reference>
<keyword evidence="10" id="KW-1185">Reference proteome</keyword>
<evidence type="ECO:0000256" key="1">
    <source>
        <dbReference type="ARBA" id="ARBA00004651"/>
    </source>
</evidence>
<comment type="similarity">
    <text evidence="7">Belongs to the binding-protein-dependent transport system permease family.</text>
</comment>
<feature type="transmembrane region" description="Helical" evidence="7">
    <location>
        <begin position="7"/>
        <end position="32"/>
    </location>
</feature>
<keyword evidence="6 7" id="KW-0472">Membrane</keyword>
<dbReference type="CDD" id="cd06261">
    <property type="entry name" value="TM_PBP2"/>
    <property type="match status" value="1"/>
</dbReference>
<dbReference type="Gene3D" id="1.10.3720.10">
    <property type="entry name" value="MetI-like"/>
    <property type="match status" value="1"/>
</dbReference>
<dbReference type="SUPFAM" id="SSF161098">
    <property type="entry name" value="MetI-like"/>
    <property type="match status" value="1"/>
</dbReference>
<organism evidence="9 10">
    <name type="scientific">Fibrobacter intestinalis</name>
    <dbReference type="NCBI Taxonomy" id="28122"/>
    <lineage>
        <taxon>Bacteria</taxon>
        <taxon>Pseudomonadati</taxon>
        <taxon>Fibrobacterota</taxon>
        <taxon>Fibrobacteria</taxon>
        <taxon>Fibrobacterales</taxon>
        <taxon>Fibrobacteraceae</taxon>
        <taxon>Fibrobacter</taxon>
    </lineage>
</organism>
<dbReference type="Proteomes" id="UP000184275">
    <property type="component" value="Unassembled WGS sequence"/>
</dbReference>
<dbReference type="GO" id="GO:0055085">
    <property type="term" value="P:transmembrane transport"/>
    <property type="evidence" value="ECO:0007669"/>
    <property type="project" value="InterPro"/>
</dbReference>
<dbReference type="EMBL" id="FRAW01000032">
    <property type="protein sequence ID" value="SHL06614.1"/>
    <property type="molecule type" value="Genomic_DNA"/>
</dbReference>
<keyword evidence="4 7" id="KW-0812">Transmembrane</keyword>
<evidence type="ECO:0000256" key="7">
    <source>
        <dbReference type="RuleBase" id="RU363032"/>
    </source>
</evidence>
<evidence type="ECO:0000256" key="3">
    <source>
        <dbReference type="ARBA" id="ARBA00022475"/>
    </source>
</evidence>
<feature type="transmembrane region" description="Helical" evidence="7">
    <location>
        <begin position="223"/>
        <end position="243"/>
    </location>
</feature>
<feature type="transmembrane region" description="Helical" evidence="7">
    <location>
        <begin position="278"/>
        <end position="300"/>
    </location>
</feature>
<proteinExistence type="inferred from homology"/>